<dbReference type="AlphaFoldDB" id="A3IIC7"/>
<dbReference type="EMBL" id="AAXW01000002">
    <property type="protein sequence ID" value="EAZ93559.1"/>
    <property type="molecule type" value="Genomic_DNA"/>
</dbReference>
<accession>A3IIC7</accession>
<protein>
    <submittedName>
        <fullName evidence="2">Uncharacterized protein</fullName>
    </submittedName>
</protein>
<name>A3IIC7_9CHRO</name>
<evidence type="ECO:0000313" key="2">
    <source>
        <dbReference type="EMBL" id="EAZ93559.1"/>
    </source>
</evidence>
<evidence type="ECO:0000313" key="3">
    <source>
        <dbReference type="Proteomes" id="UP000003781"/>
    </source>
</evidence>
<comment type="caution">
    <text evidence="2">The sequence shown here is derived from an EMBL/GenBank/DDBJ whole genome shotgun (WGS) entry which is preliminary data.</text>
</comment>
<gene>
    <name evidence="2" type="ORF">CY0110_17227</name>
</gene>
<reference evidence="2 3" key="1">
    <citation type="submission" date="2007-03" db="EMBL/GenBank/DDBJ databases">
        <authorList>
            <person name="Stal L."/>
            <person name="Ferriera S."/>
            <person name="Johnson J."/>
            <person name="Kravitz S."/>
            <person name="Beeson K."/>
            <person name="Sutton G."/>
            <person name="Rogers Y.-H."/>
            <person name="Friedman R."/>
            <person name="Frazier M."/>
            <person name="Venter J.C."/>
        </authorList>
    </citation>
    <scope>NUCLEOTIDE SEQUENCE [LARGE SCALE GENOMIC DNA]</scope>
    <source>
        <strain evidence="2 3">CCY0110</strain>
    </source>
</reference>
<evidence type="ECO:0000256" key="1">
    <source>
        <dbReference type="SAM" id="MobiDB-lite"/>
    </source>
</evidence>
<organism evidence="2 3">
    <name type="scientific">Crocosphaera chwakensis CCY0110</name>
    <dbReference type="NCBI Taxonomy" id="391612"/>
    <lineage>
        <taxon>Bacteria</taxon>
        <taxon>Bacillati</taxon>
        <taxon>Cyanobacteriota</taxon>
        <taxon>Cyanophyceae</taxon>
        <taxon>Oscillatoriophycideae</taxon>
        <taxon>Chroococcales</taxon>
        <taxon>Aphanothecaceae</taxon>
        <taxon>Crocosphaera</taxon>
        <taxon>Crocosphaera chwakensis</taxon>
    </lineage>
</organism>
<proteinExistence type="predicted"/>
<dbReference type="Proteomes" id="UP000003781">
    <property type="component" value="Unassembled WGS sequence"/>
</dbReference>
<keyword evidence="3" id="KW-1185">Reference proteome</keyword>
<sequence>MSLDLQQQKPNVNVSSHKLRDN</sequence>
<feature type="compositionally biased region" description="Polar residues" evidence="1">
    <location>
        <begin position="1"/>
        <end position="16"/>
    </location>
</feature>
<feature type="region of interest" description="Disordered" evidence="1">
    <location>
        <begin position="1"/>
        <end position="22"/>
    </location>
</feature>